<gene>
    <name evidence="3" type="ORF">DLAC_05297</name>
</gene>
<comment type="caution">
    <text evidence="3">The sequence shown here is derived from an EMBL/GenBank/DDBJ whole genome shotgun (WGS) entry which is preliminary data.</text>
</comment>
<dbReference type="EMBL" id="LODT01000025">
    <property type="protein sequence ID" value="KYQ93894.1"/>
    <property type="molecule type" value="Genomic_DNA"/>
</dbReference>
<keyword evidence="2" id="KW-0472">Membrane</keyword>
<keyword evidence="2" id="KW-1133">Transmembrane helix</keyword>
<feature type="transmembrane region" description="Helical" evidence="2">
    <location>
        <begin position="12"/>
        <end position="33"/>
    </location>
</feature>
<proteinExistence type="predicted"/>
<organism evidence="3 4">
    <name type="scientific">Tieghemostelium lacteum</name>
    <name type="common">Slime mold</name>
    <name type="synonym">Dictyostelium lacteum</name>
    <dbReference type="NCBI Taxonomy" id="361077"/>
    <lineage>
        <taxon>Eukaryota</taxon>
        <taxon>Amoebozoa</taxon>
        <taxon>Evosea</taxon>
        <taxon>Eumycetozoa</taxon>
        <taxon>Dictyostelia</taxon>
        <taxon>Dictyosteliales</taxon>
        <taxon>Raperosteliaceae</taxon>
        <taxon>Tieghemostelium</taxon>
    </lineage>
</organism>
<dbReference type="OrthoDB" id="10018333at2759"/>
<reference evidence="3 4" key="1">
    <citation type="submission" date="2015-12" db="EMBL/GenBank/DDBJ databases">
        <title>Dictyostelia acquired genes for synthesis and detection of signals that induce cell-type specialization by lateral gene transfer from prokaryotes.</title>
        <authorList>
            <person name="Gloeckner G."/>
            <person name="Schaap P."/>
        </authorList>
    </citation>
    <scope>NUCLEOTIDE SEQUENCE [LARGE SCALE GENOMIC DNA]</scope>
    <source>
        <strain evidence="3 4">TK</strain>
    </source>
</reference>
<evidence type="ECO:0000313" key="3">
    <source>
        <dbReference type="EMBL" id="KYQ93894.1"/>
    </source>
</evidence>
<dbReference type="OMA" id="EVDITKM"/>
<evidence type="ECO:0000313" key="4">
    <source>
        <dbReference type="Proteomes" id="UP000076078"/>
    </source>
</evidence>
<dbReference type="InParanoid" id="A0A151ZJB3"/>
<keyword evidence="2" id="KW-0812">Transmembrane</keyword>
<evidence type="ECO:0000256" key="1">
    <source>
        <dbReference type="SAM" id="MobiDB-lite"/>
    </source>
</evidence>
<evidence type="ECO:0000256" key="2">
    <source>
        <dbReference type="SAM" id="Phobius"/>
    </source>
</evidence>
<protein>
    <recommendedName>
        <fullName evidence="5">Cytochrome c oxidase assembly factor 3</fullName>
    </recommendedName>
</protein>
<evidence type="ECO:0008006" key="5">
    <source>
        <dbReference type="Google" id="ProtNLM"/>
    </source>
</evidence>
<keyword evidence="4" id="KW-1185">Reference proteome</keyword>
<sequence length="76" mass="8761">MISLYHRQRLSGNVKILVGITLFAFTTYAYSIYKMGHDDFKDINDFGNKIEDEKDLSKLKRVRRGSVPPQQPPTSN</sequence>
<dbReference type="FunCoup" id="A0A151ZJB3">
    <property type="interactions" value="738"/>
</dbReference>
<dbReference type="AlphaFoldDB" id="A0A151ZJB3"/>
<name>A0A151ZJB3_TIELA</name>
<dbReference type="Proteomes" id="UP000076078">
    <property type="component" value="Unassembled WGS sequence"/>
</dbReference>
<accession>A0A151ZJB3</accession>
<feature type="region of interest" description="Disordered" evidence="1">
    <location>
        <begin position="57"/>
        <end position="76"/>
    </location>
</feature>